<organism evidence="1 2">
    <name type="scientific">Microterricola gilva</name>
    <dbReference type="NCBI Taxonomy" id="393267"/>
    <lineage>
        <taxon>Bacteria</taxon>
        <taxon>Bacillati</taxon>
        <taxon>Actinomycetota</taxon>
        <taxon>Actinomycetes</taxon>
        <taxon>Micrococcales</taxon>
        <taxon>Microbacteriaceae</taxon>
        <taxon>Microterricola</taxon>
    </lineage>
</organism>
<evidence type="ECO:0000313" key="2">
    <source>
        <dbReference type="Proteomes" id="UP000291483"/>
    </source>
</evidence>
<dbReference type="OrthoDB" id="4739604at2"/>
<dbReference type="EMBL" id="SHLC01000001">
    <property type="protein sequence ID" value="RZU66210.1"/>
    <property type="molecule type" value="Genomic_DNA"/>
</dbReference>
<proteinExistence type="predicted"/>
<gene>
    <name evidence="1" type="ORF">EV379_2562</name>
</gene>
<dbReference type="GO" id="GO:0030246">
    <property type="term" value="F:carbohydrate binding"/>
    <property type="evidence" value="ECO:0007669"/>
    <property type="project" value="InterPro"/>
</dbReference>
<dbReference type="GO" id="GO:0006006">
    <property type="term" value="P:glucose metabolic process"/>
    <property type="evidence" value="ECO:0007669"/>
    <property type="project" value="TreeGrafter"/>
</dbReference>
<accession>A0A4Q8ANJ0</accession>
<dbReference type="SUPFAM" id="SSF74650">
    <property type="entry name" value="Galactose mutarotase-like"/>
    <property type="match status" value="1"/>
</dbReference>
<keyword evidence="2" id="KW-1185">Reference proteome</keyword>
<dbReference type="InterPro" id="IPR014718">
    <property type="entry name" value="GH-type_carb-bd"/>
</dbReference>
<comment type="caution">
    <text evidence="1">The sequence shown here is derived from an EMBL/GenBank/DDBJ whole genome shotgun (WGS) entry which is preliminary data.</text>
</comment>
<protein>
    <submittedName>
        <fullName evidence="1">Aldose 1-epimerase</fullName>
    </submittedName>
</protein>
<dbReference type="CDD" id="cd09022">
    <property type="entry name" value="Aldose_epim_Ec_YihR"/>
    <property type="match status" value="1"/>
</dbReference>
<dbReference type="GO" id="GO:0033499">
    <property type="term" value="P:galactose catabolic process via UDP-galactose, Leloir pathway"/>
    <property type="evidence" value="ECO:0007669"/>
    <property type="project" value="TreeGrafter"/>
</dbReference>
<dbReference type="InterPro" id="IPR011013">
    <property type="entry name" value="Gal_mutarotase_sf_dom"/>
</dbReference>
<evidence type="ECO:0000313" key="1">
    <source>
        <dbReference type="EMBL" id="RZU66210.1"/>
    </source>
</evidence>
<reference evidence="1 2" key="1">
    <citation type="submission" date="2019-02" db="EMBL/GenBank/DDBJ databases">
        <title>Sequencing the genomes of 1000 actinobacteria strains.</title>
        <authorList>
            <person name="Klenk H.-P."/>
        </authorList>
    </citation>
    <scope>NUCLEOTIDE SEQUENCE [LARGE SCALE GENOMIC DNA]</scope>
    <source>
        <strain evidence="1 2">DSM 18319</strain>
    </source>
</reference>
<name>A0A4Q8ANJ0_9MICO</name>
<dbReference type="InterPro" id="IPR008183">
    <property type="entry name" value="Aldose_1/G6P_1-epimerase"/>
</dbReference>
<dbReference type="PANTHER" id="PTHR10091">
    <property type="entry name" value="ALDOSE-1-EPIMERASE"/>
    <property type="match status" value="1"/>
</dbReference>
<dbReference type="PANTHER" id="PTHR10091:SF0">
    <property type="entry name" value="GALACTOSE MUTAROTASE"/>
    <property type="match status" value="1"/>
</dbReference>
<dbReference type="InterPro" id="IPR037480">
    <property type="entry name" value="YihR-like"/>
</dbReference>
<dbReference type="Proteomes" id="UP000291483">
    <property type="component" value="Unassembled WGS sequence"/>
</dbReference>
<dbReference type="RefSeq" id="WP_130506445.1">
    <property type="nucleotide sequence ID" value="NZ_SHLC01000001.1"/>
</dbReference>
<dbReference type="Gene3D" id="2.70.98.10">
    <property type="match status" value="1"/>
</dbReference>
<sequence length="326" mass="34507">MTFPTGEQFELALQTPSGALRAVITELAAGIRELSIDGVELVQGFDAEIAPPSCAGVVLMPWGNRIPDGVWVDAAGTSHQLAITEVDLNNAIHGLLRFAPYRVVERSDSAITLGAQVFPQLGYPFHLDTLVRYELVADGLSVTHTVRNVAAGDAPVTVASHPFLKIGDVPTEELQLTVNADTHIDVDERLNPTGLSAVDGTAFDLRAGSPLSRRVGDLALDDAWGDSHVVDGETAHSLTAPDGRRVEIWGDENFGYVQVYITPTFPARGSSIDEHGTADAVVTAIAIEPMTGPADAYNSGAGLTLVASGEDWVSQWGIRFAGFPSA</sequence>
<dbReference type="GO" id="GO:0004034">
    <property type="term" value="F:aldose 1-epimerase activity"/>
    <property type="evidence" value="ECO:0007669"/>
    <property type="project" value="TreeGrafter"/>
</dbReference>
<dbReference type="Pfam" id="PF01263">
    <property type="entry name" value="Aldose_epim"/>
    <property type="match status" value="1"/>
</dbReference>
<dbReference type="AlphaFoldDB" id="A0A4Q8ANJ0"/>